<evidence type="ECO:0000313" key="3">
    <source>
        <dbReference type="Proteomes" id="UP000540490"/>
    </source>
</evidence>
<keyword evidence="3" id="KW-1185">Reference proteome</keyword>
<dbReference type="EMBL" id="JABEQN010000052">
    <property type="protein sequence ID" value="MBB2195833.1"/>
    <property type="molecule type" value="Genomic_DNA"/>
</dbReference>
<dbReference type="RefSeq" id="WP_182975717.1">
    <property type="nucleotide sequence ID" value="NZ_JABEQN010000052.1"/>
</dbReference>
<protein>
    <recommendedName>
        <fullName evidence="5">HEPN domain-containing protein</fullName>
    </recommendedName>
</protein>
<evidence type="ECO:0000313" key="2">
    <source>
        <dbReference type="EMBL" id="MBB2195833.1"/>
    </source>
</evidence>
<dbReference type="Proteomes" id="UP000561077">
    <property type="component" value="Unassembled WGS sequence"/>
</dbReference>
<gene>
    <name evidence="2" type="ORF">HLH25_19860</name>
    <name evidence="1" type="ORF">HLH26_19865</name>
</gene>
<evidence type="ECO:0008006" key="5">
    <source>
        <dbReference type="Google" id="ProtNLM"/>
    </source>
</evidence>
<proteinExistence type="predicted"/>
<dbReference type="Proteomes" id="UP000540490">
    <property type="component" value="Unassembled WGS sequence"/>
</dbReference>
<dbReference type="EMBL" id="JABEQO010000053">
    <property type="protein sequence ID" value="MBB2166731.1"/>
    <property type="molecule type" value="Genomic_DNA"/>
</dbReference>
<dbReference type="AlphaFoldDB" id="A0A7W4IPL6"/>
<dbReference type="Gene3D" id="1.20.120.330">
    <property type="entry name" value="Nucleotidyltransferases domain 2"/>
    <property type="match status" value="1"/>
</dbReference>
<comment type="caution">
    <text evidence="1">The sequence shown here is derived from an EMBL/GenBank/DDBJ whole genome shotgun (WGS) entry which is preliminary data.</text>
</comment>
<accession>A0A7W4IPL6</accession>
<sequence length="120" mass="13496">MTDPRECLEAAESIVLRNPACTGAEYRGAIHLAYYAVYHLVAGHMGQPTLGDKAVKHRNIVSLLRNSANIDPLIYEAKRNYAKIMTLRFRSDYDFSIDIGIDEANDAVDWAYEIFDAKSV</sequence>
<evidence type="ECO:0000313" key="4">
    <source>
        <dbReference type="Proteomes" id="UP000561077"/>
    </source>
</evidence>
<reference evidence="3 4" key="1">
    <citation type="submission" date="2020-04" db="EMBL/GenBank/DDBJ databases">
        <title>Description of novel Gluconacetobacter.</title>
        <authorList>
            <person name="Sombolestani A."/>
        </authorList>
    </citation>
    <scope>NUCLEOTIDE SEQUENCE [LARGE SCALE GENOMIC DNA]</scope>
    <source>
        <strain evidence="2 3">LMG 1728</strain>
        <strain evidence="1 4">LMG 1731</strain>
    </source>
</reference>
<name>A0A7W4IPL6_9PROT</name>
<evidence type="ECO:0000313" key="1">
    <source>
        <dbReference type="EMBL" id="MBB2166731.1"/>
    </source>
</evidence>
<organism evidence="1 4">
    <name type="scientific">Gluconacetobacter dulcium</name>
    <dbReference type="NCBI Taxonomy" id="2729096"/>
    <lineage>
        <taxon>Bacteria</taxon>
        <taxon>Pseudomonadati</taxon>
        <taxon>Pseudomonadota</taxon>
        <taxon>Alphaproteobacteria</taxon>
        <taxon>Acetobacterales</taxon>
        <taxon>Acetobacteraceae</taxon>
        <taxon>Gluconacetobacter</taxon>
    </lineage>
</organism>